<feature type="signal peptide" evidence="2">
    <location>
        <begin position="1"/>
        <end position="34"/>
    </location>
</feature>
<dbReference type="RefSeq" id="WP_053232069.1">
    <property type="nucleotide sequence ID" value="NZ_CP011125.1"/>
</dbReference>
<protein>
    <submittedName>
        <fullName evidence="3">Uncharacterized protein</fullName>
    </submittedName>
</protein>
<feature type="compositionally biased region" description="Low complexity" evidence="1">
    <location>
        <begin position="35"/>
        <end position="112"/>
    </location>
</feature>
<keyword evidence="4" id="KW-1185">Reference proteome</keyword>
<dbReference type="EMBL" id="CP011125">
    <property type="protein sequence ID" value="AKF04762.1"/>
    <property type="molecule type" value="Genomic_DNA"/>
</dbReference>
<feature type="region of interest" description="Disordered" evidence="1">
    <location>
        <begin position="455"/>
        <end position="482"/>
    </location>
</feature>
<organism evidence="3 4">
    <name type="scientific">Sandaracinus amylolyticus</name>
    <dbReference type="NCBI Taxonomy" id="927083"/>
    <lineage>
        <taxon>Bacteria</taxon>
        <taxon>Pseudomonadati</taxon>
        <taxon>Myxococcota</taxon>
        <taxon>Polyangia</taxon>
        <taxon>Polyangiales</taxon>
        <taxon>Sandaracinaceae</taxon>
        <taxon>Sandaracinus</taxon>
    </lineage>
</organism>
<dbReference type="AlphaFoldDB" id="A0A0F6W120"/>
<dbReference type="KEGG" id="samy:DB32_001911"/>
<proteinExistence type="predicted"/>
<dbReference type="Proteomes" id="UP000034883">
    <property type="component" value="Chromosome"/>
</dbReference>
<feature type="chain" id="PRO_5002511205" evidence="2">
    <location>
        <begin position="35"/>
        <end position="482"/>
    </location>
</feature>
<evidence type="ECO:0000313" key="3">
    <source>
        <dbReference type="EMBL" id="AKF04762.1"/>
    </source>
</evidence>
<sequence>MREWTLTARLSRAWFVVALSAIAGLTIASPLASAQTTEDADEAAPAQEQAPSDGATEAPASPEAAESAEAAASPEAAESAEAAGSPEAATPPDETTEAAQTDATTTSAPDSALQPGDIEAEEAAASGEDAAAEEVAAEEAQAQREPLPWRNSFFSWTHGITPNSFFRGAQLSYDPMYYWSFNLAPRWYLDSATFFALSQSLSVELTDDGLSSVNNREPMLSDTIVELRRTIAWEGFIFIPAGRVVLPASKASQAQQRYFGLAGGLTAVRVIPEAASLTFALIGRYQYWFAGRNTPGTLGTYPAQQHAPSGDLQGGNFGDQASALTGARHVITAGLNVTIMPLTGLTVSAAAFWQSQEGHGLGTACTPVDTLPGGELCLGDNSDTHWRHFTSVSLSVAYDVQSWLNLSIGWSNATVLAPLQNDDGSARNIFNPDNNFFLTATVQIDALFETLRGAEDDGLTPEQRQRRRQGLAGVQSTTGGSF</sequence>
<reference evidence="3 4" key="1">
    <citation type="submission" date="2015-03" db="EMBL/GenBank/DDBJ databases">
        <title>Genome assembly of Sandaracinus amylolyticus DSM 53668.</title>
        <authorList>
            <person name="Sharma G."/>
            <person name="Subramanian S."/>
        </authorList>
    </citation>
    <scope>NUCLEOTIDE SEQUENCE [LARGE SCALE GENOMIC DNA]</scope>
    <source>
        <strain evidence="3 4">DSM 53668</strain>
    </source>
</reference>
<evidence type="ECO:0000256" key="2">
    <source>
        <dbReference type="SAM" id="SignalP"/>
    </source>
</evidence>
<evidence type="ECO:0000256" key="1">
    <source>
        <dbReference type="SAM" id="MobiDB-lite"/>
    </source>
</evidence>
<keyword evidence="2" id="KW-0732">Signal</keyword>
<name>A0A0F6W120_9BACT</name>
<dbReference type="OrthoDB" id="5496304at2"/>
<feature type="region of interest" description="Disordered" evidence="1">
    <location>
        <begin position="35"/>
        <end position="144"/>
    </location>
</feature>
<gene>
    <name evidence="3" type="ORF">DB32_001911</name>
</gene>
<accession>A0A0F6W120</accession>
<evidence type="ECO:0000313" key="4">
    <source>
        <dbReference type="Proteomes" id="UP000034883"/>
    </source>
</evidence>
<dbReference type="STRING" id="927083.DB32_001911"/>